<evidence type="ECO:0000313" key="13">
    <source>
        <dbReference type="Proteomes" id="UP000218023"/>
    </source>
</evidence>
<dbReference type="PANTHER" id="PTHR42904">
    <property type="entry name" value="NUDIX HYDROLASE, NUDC SUBFAMILY"/>
    <property type="match status" value="1"/>
</dbReference>
<comment type="similarity">
    <text evidence="3">Belongs to the Nudix hydrolase family. NudC subfamily.</text>
</comment>
<dbReference type="Proteomes" id="UP000218023">
    <property type="component" value="Unassembled WGS sequence"/>
</dbReference>
<dbReference type="NCBIfam" id="NF001299">
    <property type="entry name" value="PRK00241.1"/>
    <property type="match status" value="1"/>
</dbReference>
<dbReference type="InterPro" id="IPR020084">
    <property type="entry name" value="NUDIX_hydrolase_CS"/>
</dbReference>
<gene>
    <name evidence="12" type="ORF">CK240_09465</name>
</gene>
<dbReference type="InterPro" id="IPR015375">
    <property type="entry name" value="NADH_PPase-like_N"/>
</dbReference>
<dbReference type="Pfam" id="PF00293">
    <property type="entry name" value="NUDIX"/>
    <property type="match status" value="1"/>
</dbReference>
<dbReference type="InterPro" id="IPR000086">
    <property type="entry name" value="NUDIX_hydrolase_dom"/>
</dbReference>
<dbReference type="CDD" id="cd03429">
    <property type="entry name" value="NUDIX_NADH_pyrophosphatase_Nudt13"/>
    <property type="match status" value="1"/>
</dbReference>
<comment type="caution">
    <text evidence="12">The sequence shown here is derived from an EMBL/GenBank/DDBJ whole genome shotgun (WGS) entry which is preliminary data.</text>
</comment>
<dbReference type="PANTHER" id="PTHR42904:SF6">
    <property type="entry name" value="NAD-CAPPED RNA HYDROLASE NUDT12"/>
    <property type="match status" value="1"/>
</dbReference>
<keyword evidence="13" id="KW-1185">Reference proteome</keyword>
<dbReference type="Pfam" id="PF09296">
    <property type="entry name" value="NUDIX-like"/>
    <property type="match status" value="1"/>
</dbReference>
<dbReference type="Gene3D" id="3.90.79.20">
    <property type="match status" value="1"/>
</dbReference>
<evidence type="ECO:0000256" key="1">
    <source>
        <dbReference type="ARBA" id="ARBA00001946"/>
    </source>
</evidence>
<keyword evidence="7" id="KW-0460">Magnesium</keyword>
<dbReference type="OrthoDB" id="9791656at2"/>
<evidence type="ECO:0000256" key="3">
    <source>
        <dbReference type="ARBA" id="ARBA00009595"/>
    </source>
</evidence>
<comment type="cofactor">
    <cofactor evidence="2">
        <name>Zn(2+)</name>
        <dbReference type="ChEBI" id="CHEBI:29105"/>
    </cofactor>
</comment>
<keyword evidence="5" id="KW-0479">Metal-binding</keyword>
<dbReference type="GO" id="GO:0019677">
    <property type="term" value="P:NAD+ catabolic process"/>
    <property type="evidence" value="ECO:0007669"/>
    <property type="project" value="TreeGrafter"/>
</dbReference>
<dbReference type="InterPro" id="IPR050241">
    <property type="entry name" value="NAD-cap_RNA_hydrolase_NudC"/>
</dbReference>
<evidence type="ECO:0000256" key="10">
    <source>
        <dbReference type="RuleBase" id="RU003476"/>
    </source>
</evidence>
<dbReference type="PRINTS" id="PR00502">
    <property type="entry name" value="NUDIXFAMILY"/>
</dbReference>
<dbReference type="InterPro" id="IPR049734">
    <property type="entry name" value="NudC-like_C"/>
</dbReference>
<dbReference type="InterPro" id="IPR015376">
    <property type="entry name" value="Znr_NADH_PPase"/>
</dbReference>
<dbReference type="SUPFAM" id="SSF55811">
    <property type="entry name" value="Nudix"/>
    <property type="match status" value="1"/>
</dbReference>
<dbReference type="GO" id="GO:0035529">
    <property type="term" value="F:NADH pyrophosphatase activity"/>
    <property type="evidence" value="ECO:0007669"/>
    <property type="project" value="TreeGrafter"/>
</dbReference>
<dbReference type="EMBL" id="NSJZ01000006">
    <property type="protein sequence ID" value="PAU97292.1"/>
    <property type="molecule type" value="Genomic_DNA"/>
</dbReference>
<dbReference type="GO" id="GO:0005829">
    <property type="term" value="C:cytosol"/>
    <property type="evidence" value="ECO:0007669"/>
    <property type="project" value="TreeGrafter"/>
</dbReference>
<reference evidence="12 13" key="1">
    <citation type="submission" date="2017-09" db="EMBL/GenBank/DDBJ databases">
        <title>Paracoccus alkalisoli sp. nov., isolated from saline alkaline soil.</title>
        <authorList>
            <person name="Dong X."/>
            <person name="Zhang G."/>
        </authorList>
    </citation>
    <scope>NUCLEOTIDE SEQUENCE [LARGE SCALE GENOMIC DNA]</scope>
    <source>
        <strain evidence="12 13">WN007</strain>
    </source>
</reference>
<dbReference type="Pfam" id="PF09297">
    <property type="entry name" value="Zn_ribbon_NUD"/>
    <property type="match status" value="1"/>
</dbReference>
<evidence type="ECO:0000256" key="6">
    <source>
        <dbReference type="ARBA" id="ARBA00022801"/>
    </source>
</evidence>
<protein>
    <recommendedName>
        <fullName evidence="4">NAD(+) diphosphatase</fullName>
        <ecNumber evidence="4">3.6.1.22</ecNumber>
    </recommendedName>
</protein>
<dbReference type="GO" id="GO:0046872">
    <property type="term" value="F:metal ion binding"/>
    <property type="evidence" value="ECO:0007669"/>
    <property type="project" value="UniProtKB-KW"/>
</dbReference>
<evidence type="ECO:0000256" key="2">
    <source>
        <dbReference type="ARBA" id="ARBA00001947"/>
    </source>
</evidence>
<evidence type="ECO:0000256" key="7">
    <source>
        <dbReference type="ARBA" id="ARBA00022842"/>
    </source>
</evidence>
<evidence type="ECO:0000256" key="8">
    <source>
        <dbReference type="ARBA" id="ARBA00023027"/>
    </source>
</evidence>
<dbReference type="InterPro" id="IPR015797">
    <property type="entry name" value="NUDIX_hydrolase-like_dom_sf"/>
</dbReference>
<comment type="catalytic activity">
    <reaction evidence="9">
        <text>a 5'-end NAD(+)-phospho-ribonucleoside in mRNA + H2O = a 5'-end phospho-adenosine-phospho-ribonucleoside in mRNA + beta-nicotinamide D-ribonucleotide + 2 H(+)</text>
        <dbReference type="Rhea" id="RHEA:60876"/>
        <dbReference type="Rhea" id="RHEA-COMP:15698"/>
        <dbReference type="Rhea" id="RHEA-COMP:15719"/>
        <dbReference type="ChEBI" id="CHEBI:14649"/>
        <dbReference type="ChEBI" id="CHEBI:15377"/>
        <dbReference type="ChEBI" id="CHEBI:15378"/>
        <dbReference type="ChEBI" id="CHEBI:144029"/>
        <dbReference type="ChEBI" id="CHEBI:144051"/>
    </reaction>
    <physiologicalReaction direction="left-to-right" evidence="9">
        <dbReference type="Rhea" id="RHEA:60877"/>
    </physiologicalReaction>
</comment>
<evidence type="ECO:0000313" key="12">
    <source>
        <dbReference type="EMBL" id="PAU97292.1"/>
    </source>
</evidence>
<organism evidence="12 13">
    <name type="scientific">Paracoccus salipaludis</name>
    <dbReference type="NCBI Taxonomy" id="2032623"/>
    <lineage>
        <taxon>Bacteria</taxon>
        <taxon>Pseudomonadati</taxon>
        <taxon>Pseudomonadota</taxon>
        <taxon>Alphaproteobacteria</taxon>
        <taxon>Rhodobacterales</taxon>
        <taxon>Paracoccaceae</taxon>
        <taxon>Paracoccus</taxon>
    </lineage>
</organism>
<name>A0A2A2GKL8_9RHOB</name>
<dbReference type="PROSITE" id="PS51462">
    <property type="entry name" value="NUDIX"/>
    <property type="match status" value="1"/>
</dbReference>
<evidence type="ECO:0000256" key="4">
    <source>
        <dbReference type="ARBA" id="ARBA00012381"/>
    </source>
</evidence>
<evidence type="ECO:0000256" key="5">
    <source>
        <dbReference type="ARBA" id="ARBA00022723"/>
    </source>
</evidence>
<accession>A0A2A2GKL8</accession>
<dbReference type="EC" id="3.6.1.22" evidence="4"/>
<evidence type="ECO:0000256" key="9">
    <source>
        <dbReference type="ARBA" id="ARBA00023679"/>
    </source>
</evidence>
<keyword evidence="6 10" id="KW-0378">Hydrolase</keyword>
<sequence>MGAGMELAFSGGGLDRAADRRGGDDWQKDALVLPVWRGKVCLNGDRLVRLAPGHPALADAAEPVLLGFDGTQAVAARDISAWTPPSLPETQMFFDPTEQVHPDIEGGRFVELRGVMSRLSPIDAELSATARALTGWHVSHRFCAACGQPSQPRQSGWQRVCPACGTAHFPRTDPVVIMLITHGDRALIGRSPGWPEGMYSCLAGFIEPGETIEAAVRREVLEETGIRVGPVRYAISQPWPFPASLMLGMTGEAENEEIVLDPAELEDARWVDREELARIMDATHPSLRAPRAGSIAGWLLAGWVSGGAT</sequence>
<proteinExistence type="inferred from homology"/>
<dbReference type="InterPro" id="IPR020476">
    <property type="entry name" value="Nudix_hydrolase"/>
</dbReference>
<evidence type="ECO:0000259" key="11">
    <source>
        <dbReference type="PROSITE" id="PS51462"/>
    </source>
</evidence>
<dbReference type="GO" id="GO:0006742">
    <property type="term" value="P:NADP+ catabolic process"/>
    <property type="evidence" value="ECO:0007669"/>
    <property type="project" value="TreeGrafter"/>
</dbReference>
<dbReference type="PROSITE" id="PS00893">
    <property type="entry name" value="NUDIX_BOX"/>
    <property type="match status" value="1"/>
</dbReference>
<dbReference type="AlphaFoldDB" id="A0A2A2GKL8"/>
<comment type="cofactor">
    <cofactor evidence="1">
        <name>Mg(2+)</name>
        <dbReference type="ChEBI" id="CHEBI:18420"/>
    </cofactor>
</comment>
<dbReference type="Gene3D" id="3.90.79.10">
    <property type="entry name" value="Nucleoside Triphosphate Pyrophosphohydrolase"/>
    <property type="match status" value="1"/>
</dbReference>
<feature type="domain" description="Nudix hydrolase" evidence="11">
    <location>
        <begin position="170"/>
        <end position="294"/>
    </location>
</feature>
<keyword evidence="8" id="KW-0520">NAD</keyword>